<evidence type="ECO:0000256" key="2">
    <source>
        <dbReference type="ARBA" id="ARBA00022801"/>
    </source>
</evidence>
<dbReference type="RefSeq" id="WP_093717207.1">
    <property type="nucleotide sequence ID" value="NZ_FONG01000027.1"/>
</dbReference>
<feature type="compositionally biased region" description="Basic and acidic residues" evidence="6">
    <location>
        <begin position="3354"/>
        <end position="3376"/>
    </location>
</feature>
<name>A0A1I2L8K5_9ACTN</name>
<feature type="region of interest" description="Disordered" evidence="6">
    <location>
        <begin position="5704"/>
        <end position="5770"/>
    </location>
</feature>
<feature type="compositionally biased region" description="Low complexity" evidence="6">
    <location>
        <begin position="121"/>
        <end position="138"/>
    </location>
</feature>
<feature type="region of interest" description="Disordered" evidence="6">
    <location>
        <begin position="223"/>
        <end position="247"/>
    </location>
</feature>
<feature type="region of interest" description="Disordered" evidence="6">
    <location>
        <begin position="3931"/>
        <end position="3980"/>
    </location>
</feature>
<feature type="region of interest" description="Disordered" evidence="6">
    <location>
        <begin position="3353"/>
        <end position="3376"/>
    </location>
</feature>
<evidence type="ECO:0000256" key="4">
    <source>
        <dbReference type="ARBA" id="ARBA00022840"/>
    </source>
</evidence>
<dbReference type="InterPro" id="IPR029063">
    <property type="entry name" value="SAM-dependent_MTases_sf"/>
</dbReference>
<keyword evidence="3 5" id="KW-0347">Helicase</keyword>
<feature type="compositionally biased region" description="Basic residues" evidence="6">
    <location>
        <begin position="6527"/>
        <end position="6537"/>
    </location>
</feature>
<feature type="binding site" evidence="5">
    <location>
        <begin position="4088"/>
        <end position="4095"/>
    </location>
    <ligand>
        <name>ATP</name>
        <dbReference type="ChEBI" id="CHEBI:30616"/>
    </ligand>
</feature>
<dbReference type="Gene3D" id="3.40.50.150">
    <property type="entry name" value="Vaccinia Virus protein VP39"/>
    <property type="match status" value="1"/>
</dbReference>
<evidence type="ECO:0000313" key="9">
    <source>
        <dbReference type="Proteomes" id="UP000199323"/>
    </source>
</evidence>
<dbReference type="InterPro" id="IPR052933">
    <property type="entry name" value="DNA_Protect_Modify"/>
</dbReference>
<keyword evidence="8" id="KW-0808">Transferase</keyword>
<protein>
    <submittedName>
        <fullName evidence="8">Adenine-specific DNA methylase, N12 class</fullName>
    </submittedName>
</protein>
<dbReference type="GO" id="GO:0016787">
    <property type="term" value="F:hydrolase activity"/>
    <property type="evidence" value="ECO:0007669"/>
    <property type="project" value="UniProtKB-UniRule"/>
</dbReference>
<feature type="region of interest" description="Disordered" evidence="6">
    <location>
        <begin position="5440"/>
        <end position="5483"/>
    </location>
</feature>
<dbReference type="CDD" id="cd02440">
    <property type="entry name" value="AdoMet_MTases"/>
    <property type="match status" value="1"/>
</dbReference>
<accession>A0A1I2L8K5</accession>
<keyword evidence="9" id="KW-1185">Reference proteome</keyword>
<dbReference type="SUPFAM" id="SSF53335">
    <property type="entry name" value="S-adenosyl-L-methionine-dependent methyltransferases"/>
    <property type="match status" value="1"/>
</dbReference>
<evidence type="ECO:0000313" key="8">
    <source>
        <dbReference type="EMBL" id="SFF74820.1"/>
    </source>
</evidence>
<feature type="region of interest" description="Disordered" evidence="6">
    <location>
        <begin position="3123"/>
        <end position="3142"/>
    </location>
</feature>
<feature type="compositionally biased region" description="Low complexity" evidence="6">
    <location>
        <begin position="5837"/>
        <end position="5851"/>
    </location>
</feature>
<proteinExistence type="predicted"/>
<evidence type="ECO:0000256" key="1">
    <source>
        <dbReference type="ARBA" id="ARBA00022741"/>
    </source>
</evidence>
<gene>
    <name evidence="8" type="ORF">SAMN05216251_12729</name>
</gene>
<feature type="region of interest" description="Disordered" evidence="6">
    <location>
        <begin position="5798"/>
        <end position="5856"/>
    </location>
</feature>
<feature type="compositionally biased region" description="Basic and acidic residues" evidence="6">
    <location>
        <begin position="5806"/>
        <end position="5815"/>
    </location>
</feature>
<feature type="region of interest" description="Disordered" evidence="6">
    <location>
        <begin position="4560"/>
        <end position="4586"/>
    </location>
</feature>
<feature type="region of interest" description="Disordered" evidence="6">
    <location>
        <begin position="1894"/>
        <end position="1916"/>
    </location>
</feature>
<dbReference type="Proteomes" id="UP000199323">
    <property type="component" value="Unassembled WGS sequence"/>
</dbReference>
<keyword evidence="2 5" id="KW-0378">Hydrolase</keyword>
<dbReference type="InterPro" id="IPR014017">
    <property type="entry name" value="DNA_helicase_UvrD-like_C"/>
</dbReference>
<dbReference type="GO" id="GO:0032259">
    <property type="term" value="P:methylation"/>
    <property type="evidence" value="ECO:0007669"/>
    <property type="project" value="UniProtKB-KW"/>
</dbReference>
<dbReference type="STRING" id="380248.SAMN05216251_12729"/>
<feature type="compositionally biased region" description="Acidic residues" evidence="6">
    <location>
        <begin position="5823"/>
        <end position="5836"/>
    </location>
</feature>
<feature type="compositionally biased region" description="Basic and acidic residues" evidence="6">
    <location>
        <begin position="6497"/>
        <end position="6514"/>
    </location>
</feature>
<feature type="compositionally biased region" description="Pro residues" evidence="6">
    <location>
        <begin position="3125"/>
        <end position="3139"/>
    </location>
</feature>
<dbReference type="PANTHER" id="PTHR41313">
    <property type="entry name" value="ADENINE-SPECIFIC METHYLTRANSFERASE"/>
    <property type="match status" value="1"/>
</dbReference>
<dbReference type="EMBL" id="FONG01000027">
    <property type="protein sequence ID" value="SFF74820.1"/>
    <property type="molecule type" value="Genomic_DNA"/>
</dbReference>
<reference evidence="8 9" key="1">
    <citation type="submission" date="2016-10" db="EMBL/GenBank/DDBJ databases">
        <authorList>
            <person name="de Groot N.N."/>
        </authorList>
    </citation>
    <scope>NUCLEOTIDE SEQUENCE [LARGE SCALE GENOMIC DNA]</scope>
    <source>
        <strain evidence="8 9">CGMCC 4.3510</strain>
    </source>
</reference>
<dbReference type="SUPFAM" id="SSF52540">
    <property type="entry name" value="P-loop containing nucleoside triphosphate hydrolases"/>
    <property type="match status" value="3"/>
</dbReference>
<dbReference type="PANTHER" id="PTHR41313:SF1">
    <property type="entry name" value="DNA METHYLASE ADENINE-SPECIFIC DOMAIN-CONTAINING PROTEIN"/>
    <property type="match status" value="1"/>
</dbReference>
<feature type="domain" description="UvrD-like helicase ATP-binding" evidence="7">
    <location>
        <begin position="4067"/>
        <end position="4331"/>
    </location>
</feature>
<organism evidence="8 9">
    <name type="scientific">Actinacidiphila alni</name>
    <dbReference type="NCBI Taxonomy" id="380248"/>
    <lineage>
        <taxon>Bacteria</taxon>
        <taxon>Bacillati</taxon>
        <taxon>Actinomycetota</taxon>
        <taxon>Actinomycetes</taxon>
        <taxon>Kitasatosporales</taxon>
        <taxon>Streptomycetaceae</taxon>
        <taxon>Actinacidiphila</taxon>
    </lineage>
</organism>
<dbReference type="GO" id="GO:0005524">
    <property type="term" value="F:ATP binding"/>
    <property type="evidence" value="ECO:0007669"/>
    <property type="project" value="UniProtKB-UniRule"/>
</dbReference>
<feature type="region of interest" description="Disordered" evidence="6">
    <location>
        <begin position="5520"/>
        <end position="5552"/>
    </location>
</feature>
<feature type="region of interest" description="Disordered" evidence="6">
    <location>
        <begin position="2350"/>
        <end position="2405"/>
    </location>
</feature>
<dbReference type="OrthoDB" id="5318045at2"/>
<keyword evidence="1 5" id="KW-0547">Nucleotide-binding</keyword>
<feature type="compositionally biased region" description="Basic and acidic residues" evidence="6">
    <location>
        <begin position="3622"/>
        <end position="3631"/>
    </location>
</feature>
<feature type="compositionally biased region" description="Polar residues" evidence="6">
    <location>
        <begin position="3569"/>
        <end position="3581"/>
    </location>
</feature>
<feature type="region of interest" description="Disordered" evidence="6">
    <location>
        <begin position="3605"/>
        <end position="3664"/>
    </location>
</feature>
<keyword evidence="8" id="KW-0489">Methyltransferase</keyword>
<evidence type="ECO:0000256" key="5">
    <source>
        <dbReference type="PROSITE-ProRule" id="PRU00560"/>
    </source>
</evidence>
<feature type="compositionally biased region" description="Low complexity" evidence="6">
    <location>
        <begin position="4560"/>
        <end position="4572"/>
    </location>
</feature>
<sequence>MYQTPRHLSDLESQAASGTIAFRASTSPDAGPWQYRLYTVDIDSPDADPAEAGKFLLLRVSDNGGVHEVASPRVLAHQSWAEDAFDALWEAQERGELPAADGEPSPETITAEQDIVSRITSRPAVPPASSVSTPTPSALTPDDEDSAPAVDRPQHLEDLNDGDLVWHLGDSPHHGPDPEELVEAVVITVTGTDTAEILVQDPDADDEPYPITFDMVVERQRPHRPQPGEAVRYRPHGQTNLPPSGPLGRIRANIAAIRTLHVLRGEQRPATADEQAVLARWSSWGAVPQIFDPRKRDLAGLRAELRSLLTETEWHAAEATTRNAHFTDPDLVQPVWQALQDLGFTDGRVLEPGSGSGNFLALAPDAAQMTGVELDPTTAEISAALYPDATIRAESFVDTRLPEGYFDAALGNVPFDEIALHDPVHNPLRLATHNHFIVKSLELVRPGGLVALLTSRYTLDAMGKTARLEIADRAELVGAVRLPAGAHRRVAGTDAVTDLVILRRREGAMPATPPEWVGLASVQISPDTNVLVNSYFAKHPDRILGSLGVTSSQFTDQDITVRRRPGSDLATELSDVLTTITRQAREEGLTMSASPDAVQRAAVDQRAERMRQAQEMFGQDLQRYEGTILDQHNGTFLQVVGGELAERPVFRNATQELSSLLRLRDTYIDLLSAESSGDTDQATTLRQKLNQFYGAHTGQYGFLNARDSRRDRRSAHGAFRSDPFAAGVYALEIYDTDTQTARRSAIFTRPVTPPQTAQTTADTPQDALAISLNTYGEVRLSEIARLLDVDSLDEARDALGDMVFNEPGSQRLIPAAEYLSGNVRAKIEAAEKILAFVSPEGRDTHPFQANIAALRGVLPPDKQPGDIDVIQIGVTWVAPKYYEAFLQQLLQSRYVTVTRTSGADWEVDAPSSVRTGRAATKVYGTTKRNAVDLAQRLLRRASLVVHPPKLDEDASQQDIQNGKRWAAEQTEQTVAKADELNRLFADWLWQDPDRTTAVLHDYNRLFNSFVPYQGDGAHLTFPGLSDAITPRPHQRAGVARVLAEPHGSFLDYEVGFGKTLTIAMSLMEMKRLGMVRKPCIVVKNPTVNDFRNDFLKAYPGARVLAIDSSEFTKETAASYVAQIANGDWDAIILPQSLFKRIPLSGRGQQQFVADQTAEYRARVHKILTGSDDAQSAAMNPGGDPLIADALEVTAAVSTVAARSSKAPDRETVKKLQGDLKRHTQRAEKNLVKQTTRGISWEQTGIDFIAVDEVQDFANGEVGANNSELALPVSTQSKDLKIKLRTMEKAFGPKVGLGSTGTPFPNAMPQAYVMLDFFRPDLLAASEISAFSSFQAQYLTEVVAPEISPEGVPRIKERIGAFRNSLQFSQTWRTMADVKTKRDINMPVPKSVGETVVVPATGEDRAFMEEIAWRADLVRGGRVDASEDNLLKISNDGRMAAMDLRMIDRDPDGPGKLDAAAEKIAAIYHEFKDRAYTDRDGNPTDLPGALQLVFADRGTPSDSNRKLGKFVAYEYLRDELFLRGIPVDQVRFAQDAKTAEEKATLFADARLGKVAVLIGSTETMGVGVNVQDRAIALHHIDCPWRPSDVTQREGRIVRQYNQHYELDIPVRIYRWVKAGSFDSFMWQTVERKARFIDQVRTGRELDEQDAALDGDLGKDYLEFGEIKAIATGNPLLLKKLAADEQVRTLEAAYSNWKRTEDHLQHVVATADETLSAAQRQADSVGRALGASTETKADAFRLVLPDGTVVTKRQDAAAALRTKLALIHRRMGLRDGVSGWEQVGTLGGQPFQVRINTTHDFAHFSITGLNDISQAGFTIDDVDALLNEDRTPLGLVTRMENQVERLDGLHTLLLGTVDQLAQEIDRARSLVGSPFAKMDKLTRARAEQMQLDAEISGQAGAHHADEPGTEPPSKAREMSAADMAIHDAQVRAAEFGGTAIVIQGGQWYGTTTGVPPDAAGEDGTSVPLPSGRRPVVMLPDEELPDFTTIPGEVAEPQALAAKFEAAQTAFREWAQLEIVQEYLNDTGEGDFGPFDEDPEPNGPRTNAINALHDAYLHALRYRGEDQNEWTRRYGNVVAQSRNLADRYDEQETPESEKLDILAVRLLGNSVQDFVASALASWAAHQLETPAAAPMTAAEVDARPDKAPLLAVADLSAGAEPYEDRADYWVGEHAALTAYVLFASGSGARLADGIDQEQALVQTAEAMIAESVQARQSRLLGLDHVVPWELADTFARRARVVAEQWDRERRATGQVSDAMAMAAAIRDHAARYRATIEDPAGEAFQQWFRSDEPIDLLDEEAEEFIAGLSMTTAYTVTGPAGVRSVPRSGIDLAAGIAQLIADGTVIEETDRGWTLSTPEGNRFDIAPASPAPAVEGSATPPSRKNTPETAAETETAPGEETPQGGSVNPRARNLAVFLGGYSAPGDLVVARQFIAESLAQVEAAAQARTGSASPVANLVDEVVRAGAAATGTQQVQPADAFGQYEQLAEAATRLADSSTGRLAQQAVRLAQRTERHLGRMHAAGRDLFDLLLDAAALDPDSFEVIRRNDPLKERPTPYASSAELSFARGIVNRTYDQWPALYTSEGAEASDKLRAAMWQIREAPDADSGTALTDWLNIASYALGASEEAEQGVSRSVLRDVAQRAYQHYQGLAAHQLAAANTPPYGPDRSAAEGAARLADAWKDWTETATARDLVERANRPSTDTSLPAERAAHEEIRQAHYAAEWARLADGTLDDAARRTAKLAHTTYALVLNMREGGYQQSDDERILSRLVKLAHEHAAGIRAAAAEPDTALVVHAELAARQEQLRSHAPSEGGAPAVLTHGAVTPSGTLEIEHHYRGSVVRGAAAGPENRDVRTALARTGFKESKEKEFWYLPRRMVKANRDTHVRNLVEELQQLGRRYEMLHEPAPAGDHADDDIVIPTGAAYTSLAEAEADVSALYGAYFESRETAAGKRMIGRGTGARPDGEAVHVALEALRQGPVGSALSPFRLAAEDVVERSATLARALTVLGRHLEEERFRAPVALRHLRALTQYATLLASRTAATAQAGAWDVLVAPDPEGTTDPAAPQQDATTDILAHDATAEPATAQAPTIHDADALLAGPYTGDQMLEVIERLDELRRRVTDALPPIPQPDGIPGPPSAGPEEWFRGPARVEVPDGFVPYVNELADLKPGDVVRIGFKRRLESRRPSYRTLMVTGPRDWGDGYYRAAPDTRMHPREIVAVPPDSRLLTGTDDDRYTLRYHFTEWWEQARQAGRAAVEGEQPLTAALDLYRQALIASGALERSMQTAAPPEAARALAARLLAETEHHMVRLSLTERIAVETAADAERRRIENEAAAGHMADAPLAVADTDVTQAEPHDVGPERRTPPPADESVRLGSHGDDRQLSLLTQEALDVLPKHAGQRREQSARLALVTTLRLRDAEVRGVLLLLTHIETDDFGEDPIVHGAQITPRGSRLASSLDARFLPADLLAMDTQVLPLSSPISWATVEQLTALEPRAARSALSVDALLATGRDSGADGTAVPEGAADPASQTPAPRAGSGAESAEEVITPGGPAAVVGSDDKDPVPVRTTEATRVGSRSSDLTGPDGSSPPAHVAAEALKRTNDERLEQAASPESVALDSGDGVEKYSRLDADDREDDTTGPAPERPADDGAASESTSRSFTTTGQLRTHFKAAPMRHLSTTSRREVGRLADRPGFALVGNGNFALVPEGGSWSLLAAGSAGDMGRVDHYTYLTGQGFDTALVPMAGFSSPEEAAAFAERLAAVRDDDGRPVPWDDPRPPGAWDVHHRELDRLVLAARAAFDTEAGLSRSHAQLVWHLIARRQRDRAPDGQVYVDDLGPGNRVWFEADDAYWIREVVDVGENASSGLITLVLAEVGDDDTADPESGDEWDVPRNLLLKAAPPAGSADPATAGQAVPVVEEHQDQAVEPEVHGGEAAGVPPEDQNAAHGAEEQDSAPADRPEENEDTDEPSPPAVEGTWSSRIRIVTDEEGTFVTGTGGDYFRQEGELRQLLKRKGRNFGFRDGRWRYLGKFANRDGAVEEIRAYLRAKDAEEAAATAAEAAKAVEYPPTPQQQAIIDAVLAGQDVAVQALAGTGKTSTMLMLAKRLPDKRIAYIAFNRSIADEGKRKFPRHVIADTSHGFARRVMVHTPFKDKIGRVGRNGGAWHKPEDVAKALAITKPLRYRGGKIDPDDVARIVKDAVVRYRESADKEPGTQHLGGKWASTPAAGPLLEVVARAWSDIADPDSDNLLFAHDDYLKLWALTEPRLDYDLIVFDEAQDINPVLQKVIQDQPVQTVVVGDSHQAIYEFRGAIDALKDWPADQVLPLTKSWRFGPEVAALGNAFLDLLGSDLTLEGNTALNTTIGSVEDPDAVLSRTNVGAIGAVVAGFEAGKRVALVGGGTQILDVAKAAKDLQRGRKTKNPELASFASWHEVREHAENERDKSLQVFVRLVDKYTADGLIDMIGNLVPEDARGEQNRPQLIVSTAHKAKGREWDTVRIADDFTEPEENEEGELVLDPGELRLAYVTVTRAKTRLEIGSLSWIRTLGTNTGPEVGGAAAVAGPQQVAAAEQQEPTSLPAPRLTDDPAALDAPRQVSSEPAKVPERLAGAPYVTVGLSEGPDGQLVISATMEGGGGLGRSAGGITAAEFAGQAGPLPLSQVVPAPVRRPGAQEQLISSDEIMAWLGEHLPNGPLATPWAIPAVQRSLIDTLLTAVRDDTAPPAEEIVDWLVEAAKGVEGLALVAQVNDEDNFTIVFDQAADDIMDGAPEPALWRYYRGPFRREIIGAAAPRAYLALRAADPETTGPDAVYGGETRPPVVTSEAPASEREGSRQILLFDDSVSGEQVERPTGAGGSSRTTAAPARRDQVDDREEPLGAGGSASPTPDAEAGSPDPGPGLKTAAPLPWSVEKIEKRSDAAMRRNEKSDIPSLYRNLVETHGHKAARIWVDDNPWAQFRLNLQFTLDGLPDAERDFVSQAAERIEEGIGRIADREASRYVRLVKDADGDRSRLSALREELKQTDTQWGFADSPLREGVTFVMESIDNAERAARKRKLKAATVRNALDQIVGLGGAVLKDGDKIPIMGDALSPIKAQPRFALEALQAAGLDPSAAEETARIRLLLGRSVEDAGRPATQTSTAAEELPAVKAPEARDGSLTDDDIAAAILRIDERQFGLLILDTGSERPKRPELLHADVPLPDGATGTAERGQLTADQSGLELTVSADGAVVRAGKLNWAQVSAWLRPALTDRRADLTSLLWRTGNRLRSNETGFRVIGEAHLFAAAQVELDEHARRVQERVVADALGAHRSGLAAVLAAHTQRGAVAADGALISFSDVISGLDATDDDAEVVLERIRQLRAVMPDAHVIVRRVSEVQAGDAFASVSERRLPFLARDAVADADGQLAISGVLIEPAGPTTDYTWTNEWWTMDTHLEAIPLPDSLAALVPESVGPDEPVAPQQPILDQAAREPDDTRAKDTEAPDSAVPHPAVDDAAVPVSQVSVPALQPVEEPGSGVGAVMLTELAPPVTSTGSQRSEQPPAKPADAAAARFTAPSSPEGRAAGYRDLAELLHEVAELDRLHARWDASPTGRLLLADAEELRRETGAVDSTEAARIDIAMAAVLAVLDSARARQGLLLGAVRQLAAVIAEEGKLLGERAAFASVTDREVLLDVYVGARDLTRRLEATDELQRLLDSTGGGGWLLTRYRKAAAPSDDVGQPPTVPSDAVSAPGAHAPVPFSRPDLTRPVSPAQPELPGAGPDLPEKSPGRGRQPAPAPANGLFDDFDFWRDVIGDDLVVGGVVYDSAVYEPDDDGGVRRREQRDTPAAGTPADEEREDNTTEESMAESTATLAPDSGASADGHDSDLDRAFEDVINTIKGTAAKIGRASTPPALSPESEEHLRAGYAELRTALSAILRGIDAEPVVDESADPAVDMHDATELESAIGTARAESGYYWGTPEWTAIRSITRAAGAFRASVRTAALAYVDQTVADIRFMGLDRTIQARTARAVSYIAHSLARRLEKSGQRDTRGWRAAWGLHRAAATRADRLTGILPAGHDIGGVQGLRRAWRWLAEQLTTGKAAAGADSHAQNSAVTLMTASLDAINGLYRAAAERLGKLADHPVWRRAVSVWNLGRTVVTRVRTGVGRAMTDRKALGTMRMLWVRTLEVVSHAARALMRRLERTGERDGLRWNLLRAVHHAAEEGIAHAHGHLPPETRAPLGTYEAARPTPDPQAPAPAGVRAAATTTVKTDDTDARFREAALAVSESDVTLPMDLTFTLGIPAEDATALLERMEKVGIVAPPGDGGVREVLVNHETARTILDSLPAPTPRGKPQAGQEKTPPAKPTAAEGPARAESPVAATNTPAALPKRQRARASGEPSKIAAAGASRTTPGTVRAAKPTSAQDLLDSQAGRMRARADLAAKAAVTPADEKQARIWSRMADRSAQAAAALRDQKIQTPARSYEDSVTADAFIAALHVYAAARGDQIPEGLLDGAMKAAVQAAREAPRGDAGPRARSRRDGQQDEAAQAHGALARTRHSDHARRR</sequence>
<keyword evidence="4 5" id="KW-0067">ATP-binding</keyword>
<evidence type="ECO:0000256" key="3">
    <source>
        <dbReference type="ARBA" id="ARBA00022806"/>
    </source>
</evidence>
<dbReference type="GO" id="GO:0004386">
    <property type="term" value="F:helicase activity"/>
    <property type="evidence" value="ECO:0007669"/>
    <property type="project" value="UniProtKB-UniRule"/>
</dbReference>
<evidence type="ECO:0000256" key="6">
    <source>
        <dbReference type="SAM" id="MobiDB-lite"/>
    </source>
</evidence>
<feature type="region of interest" description="Disordered" evidence="6">
    <location>
        <begin position="1950"/>
        <end position="1969"/>
    </location>
</feature>
<feature type="region of interest" description="Disordered" evidence="6">
    <location>
        <begin position="6489"/>
        <end position="6537"/>
    </location>
</feature>
<dbReference type="Gene3D" id="3.40.50.300">
    <property type="entry name" value="P-loop containing nucleotide triphosphate hydrolases"/>
    <property type="match status" value="4"/>
</dbReference>
<feature type="compositionally biased region" description="Basic and acidic residues" evidence="6">
    <location>
        <begin position="5460"/>
        <end position="5473"/>
    </location>
</feature>
<dbReference type="PROSITE" id="PS51198">
    <property type="entry name" value="UVRD_HELICASE_ATP_BIND"/>
    <property type="match status" value="1"/>
</dbReference>
<dbReference type="Pfam" id="PF00580">
    <property type="entry name" value="UvrD-helicase"/>
    <property type="match status" value="1"/>
</dbReference>
<evidence type="ECO:0000259" key="7">
    <source>
        <dbReference type="PROSITE" id="PS51198"/>
    </source>
</evidence>
<feature type="region of interest" description="Disordered" evidence="6">
    <location>
        <begin position="3512"/>
        <end position="3591"/>
    </location>
</feature>
<feature type="region of interest" description="Disordered" evidence="6">
    <location>
        <begin position="4799"/>
        <end position="4905"/>
    </location>
</feature>
<feature type="region of interest" description="Disordered" evidence="6">
    <location>
        <begin position="121"/>
        <end position="155"/>
    </location>
</feature>
<feature type="compositionally biased region" description="Polar residues" evidence="6">
    <location>
        <begin position="5521"/>
        <end position="5530"/>
    </location>
</feature>
<feature type="region of interest" description="Disordered" evidence="6">
    <location>
        <begin position="6311"/>
        <end position="6394"/>
    </location>
</feature>
<dbReference type="Pfam" id="PF13361">
    <property type="entry name" value="UvrD_C"/>
    <property type="match status" value="1"/>
</dbReference>
<feature type="compositionally biased region" description="Polar residues" evidence="6">
    <location>
        <begin position="3653"/>
        <end position="3664"/>
    </location>
</feature>
<feature type="compositionally biased region" description="Low complexity" evidence="6">
    <location>
        <begin position="2384"/>
        <end position="2402"/>
    </location>
</feature>
<dbReference type="GO" id="GO:0008168">
    <property type="term" value="F:methyltransferase activity"/>
    <property type="evidence" value="ECO:0007669"/>
    <property type="project" value="UniProtKB-KW"/>
</dbReference>
<feature type="compositionally biased region" description="Low complexity" evidence="6">
    <location>
        <begin position="5536"/>
        <end position="5550"/>
    </location>
</feature>
<dbReference type="InterPro" id="IPR014016">
    <property type="entry name" value="UvrD-like_ATP-bd"/>
</dbReference>
<dbReference type="InterPro" id="IPR027417">
    <property type="entry name" value="P-loop_NTPase"/>
</dbReference>